<dbReference type="InterPro" id="IPR014748">
    <property type="entry name" value="Enoyl-CoA_hydra_C"/>
</dbReference>
<organism evidence="1 2">
    <name type="scientific">Pocillopora meandrina</name>
    <dbReference type="NCBI Taxonomy" id="46732"/>
    <lineage>
        <taxon>Eukaryota</taxon>
        <taxon>Metazoa</taxon>
        <taxon>Cnidaria</taxon>
        <taxon>Anthozoa</taxon>
        <taxon>Hexacorallia</taxon>
        <taxon>Scleractinia</taxon>
        <taxon>Astrocoeniina</taxon>
        <taxon>Pocilloporidae</taxon>
        <taxon>Pocillopora</taxon>
    </lineage>
</organism>
<name>A0AAU9VYN2_9CNID</name>
<feature type="non-terminal residue" evidence="1">
    <location>
        <position position="1"/>
    </location>
</feature>
<dbReference type="Pfam" id="PF00378">
    <property type="entry name" value="ECH_1"/>
    <property type="match status" value="1"/>
</dbReference>
<dbReference type="InterPro" id="IPR029045">
    <property type="entry name" value="ClpP/crotonase-like_dom_sf"/>
</dbReference>
<accession>A0AAU9VYN2</accession>
<dbReference type="SUPFAM" id="SSF52096">
    <property type="entry name" value="ClpP/crotonase"/>
    <property type="match status" value="1"/>
</dbReference>
<sequence length="65" mass="7014">GPVSKVFPAEDLVDEAIKTAAKISSLSKIAVQIAKEAVNTGYEMSLAEGLHFEKRMFHSTFSTVS</sequence>
<comment type="caution">
    <text evidence="1">The sequence shown here is derived from an EMBL/GenBank/DDBJ whole genome shotgun (WGS) entry which is preliminary data.</text>
</comment>
<dbReference type="EMBL" id="CALNXJ010000005">
    <property type="protein sequence ID" value="CAH3039698.1"/>
    <property type="molecule type" value="Genomic_DNA"/>
</dbReference>
<evidence type="ECO:0000313" key="1">
    <source>
        <dbReference type="EMBL" id="CAH3039698.1"/>
    </source>
</evidence>
<reference evidence="1 2" key="1">
    <citation type="submission" date="2022-05" db="EMBL/GenBank/DDBJ databases">
        <authorList>
            <consortium name="Genoscope - CEA"/>
            <person name="William W."/>
        </authorList>
    </citation>
    <scope>NUCLEOTIDE SEQUENCE [LARGE SCALE GENOMIC DNA]</scope>
</reference>
<dbReference type="Proteomes" id="UP001159428">
    <property type="component" value="Unassembled WGS sequence"/>
</dbReference>
<keyword evidence="2" id="KW-1185">Reference proteome</keyword>
<gene>
    <name evidence="1" type="ORF">PMEA_00026289</name>
</gene>
<evidence type="ECO:0000313" key="2">
    <source>
        <dbReference type="Proteomes" id="UP001159428"/>
    </source>
</evidence>
<proteinExistence type="predicted"/>
<dbReference type="Gene3D" id="1.10.12.10">
    <property type="entry name" value="Lyase 2-enoyl-coa Hydratase, Chain A, domain 2"/>
    <property type="match status" value="1"/>
</dbReference>
<dbReference type="AlphaFoldDB" id="A0AAU9VYN2"/>
<protein>
    <submittedName>
        <fullName evidence="1">Uncharacterized protein</fullName>
    </submittedName>
</protein>
<dbReference type="InterPro" id="IPR001753">
    <property type="entry name" value="Enoyl-CoA_hydra/iso"/>
</dbReference>